<dbReference type="EMBL" id="WLZY01000006">
    <property type="protein sequence ID" value="NDL59140.1"/>
    <property type="molecule type" value="Genomic_DNA"/>
</dbReference>
<dbReference type="InterPro" id="IPR029052">
    <property type="entry name" value="Metallo-depent_PP-like"/>
</dbReference>
<evidence type="ECO:0000313" key="3">
    <source>
        <dbReference type="EMBL" id="NDL59140.1"/>
    </source>
</evidence>
<keyword evidence="4" id="KW-1185">Reference proteome</keyword>
<proteinExistence type="inferred from homology"/>
<comment type="caution">
    <text evidence="3">The sequence shown here is derived from an EMBL/GenBank/DDBJ whole genome shotgun (WGS) entry which is preliminary data.</text>
</comment>
<dbReference type="RefSeq" id="WP_162451815.1">
    <property type="nucleotide sequence ID" value="NZ_WLZY01000006.1"/>
</dbReference>
<name>A0A7K3M7I1_9ACTN</name>
<sequence>MGEPDLTVFLSGDVMLGRGIDQILPNAGDPRLAEPFVRDARAYVDLAEKVNGPIPRPAEFEWPWGEALPVLVELGPDVRIVNLETSVTTSSEFDPSKSVHYRMSPGNVASLVAGKPDVCALANNHTLDFGRSGLVETLEVLAASGLHSAGAGRDAREASRPAVVRTSGGRRVTVFSFGSQTSGIPAGWRAGTDHPGIAMGELDDASDVPRERIGAAKNSGDIVVVSVHWGGNWGYEIEPEHIELAHRLIDAGADVVHGHSSHHPRPIEVYRDRLILYGCGDLINDYEGIAGRDEYRDDLRPLYLAALDPETGALRTLRMIIMQARKMRLEHAAAVDTAWLAATLGELSAAHGVDVRVISLEMAVGALPALDVVTR</sequence>
<dbReference type="Pfam" id="PF09587">
    <property type="entry name" value="PGA_cap"/>
    <property type="match status" value="1"/>
</dbReference>
<feature type="domain" description="Capsule synthesis protein CapA" evidence="2">
    <location>
        <begin position="7"/>
        <end position="286"/>
    </location>
</feature>
<dbReference type="SMART" id="SM00854">
    <property type="entry name" value="PGA_cap"/>
    <property type="match status" value="1"/>
</dbReference>
<evidence type="ECO:0000313" key="4">
    <source>
        <dbReference type="Proteomes" id="UP000460435"/>
    </source>
</evidence>
<dbReference type="Proteomes" id="UP000460435">
    <property type="component" value="Unassembled WGS sequence"/>
</dbReference>
<evidence type="ECO:0000256" key="1">
    <source>
        <dbReference type="ARBA" id="ARBA00005662"/>
    </source>
</evidence>
<accession>A0A7K3M7I1</accession>
<comment type="similarity">
    <text evidence="1">Belongs to the CapA family.</text>
</comment>
<dbReference type="PANTHER" id="PTHR33393:SF11">
    <property type="entry name" value="POLYGLUTAMINE SYNTHESIS ACCESSORY PROTEIN RV0574C-RELATED"/>
    <property type="match status" value="1"/>
</dbReference>
<dbReference type="SUPFAM" id="SSF56300">
    <property type="entry name" value="Metallo-dependent phosphatases"/>
    <property type="match status" value="1"/>
</dbReference>
<organism evidence="3 4">
    <name type="scientific">Phytoactinopolyspora mesophila</name>
    <dbReference type="NCBI Taxonomy" id="2650750"/>
    <lineage>
        <taxon>Bacteria</taxon>
        <taxon>Bacillati</taxon>
        <taxon>Actinomycetota</taxon>
        <taxon>Actinomycetes</taxon>
        <taxon>Jiangellales</taxon>
        <taxon>Jiangellaceae</taxon>
        <taxon>Phytoactinopolyspora</taxon>
    </lineage>
</organism>
<dbReference type="CDD" id="cd07381">
    <property type="entry name" value="MPP_CapA"/>
    <property type="match status" value="1"/>
</dbReference>
<protein>
    <recommendedName>
        <fullName evidence="2">Capsule synthesis protein CapA domain-containing protein</fullName>
    </recommendedName>
</protein>
<dbReference type="InterPro" id="IPR052169">
    <property type="entry name" value="CW_Biosynth-Accessory"/>
</dbReference>
<reference evidence="3 4" key="1">
    <citation type="submission" date="2019-11" db="EMBL/GenBank/DDBJ databases">
        <authorList>
            <person name="Li X.-J."/>
            <person name="Feng X.-M."/>
        </authorList>
    </citation>
    <scope>NUCLEOTIDE SEQUENCE [LARGE SCALE GENOMIC DNA]</scope>
    <source>
        <strain evidence="3 4">XMNu-373</strain>
    </source>
</reference>
<dbReference type="PANTHER" id="PTHR33393">
    <property type="entry name" value="POLYGLUTAMINE SYNTHESIS ACCESSORY PROTEIN RV0574C-RELATED"/>
    <property type="match status" value="1"/>
</dbReference>
<dbReference type="InterPro" id="IPR019079">
    <property type="entry name" value="Capsule_synth_CapA"/>
</dbReference>
<dbReference type="AlphaFoldDB" id="A0A7K3M7I1"/>
<gene>
    <name evidence="3" type="ORF">F7O44_18895</name>
</gene>
<evidence type="ECO:0000259" key="2">
    <source>
        <dbReference type="SMART" id="SM00854"/>
    </source>
</evidence>
<dbReference type="Gene3D" id="3.60.21.10">
    <property type="match status" value="1"/>
</dbReference>